<sequence length="482" mass="49682">MDAILILAGPLADTILVQRTLRPLSGSLITRVQAALSSAATSSSTKAVQHQPARAHVHIPASSSADHAVVCIPHNKLVYAALCRPQRDAIVTATQFLNDLLAALAQYFTPPLTSAVIQANTVHVGMVLDELLAFPAGQPIHLFHNQLTALLPLPDLLSRVTSTVMGHLLPSGPTSSRTSAVAPWRRSHVKYTANEVYVDIVEHVTSSVTLLPSRVPTTSSSSSSRYGTPSHQQKVQRANTHVHGAIHVHSKLSGTPDLSVSLITSPANSALLTSAHPAAVASALQSKSRNLTVPTPGTRLPGDLVCIPPDGRFTLAQYTCADVPAARGWVTVRAVRDVHLQRIQVVVTLSGDHDDDGVDWSLAETLSLSLQVPARFDVGSVRPSTGSTRQRTPHVLEWAPKVNPVGSSLSASSGAPAGTAAAMGSAGAAAAAAALSKLAASAPAAAAPGLARGLGAAASGLASASDAVHANGGSAANARTRR</sequence>
<comment type="subcellular location">
    <subcellularLocation>
        <location evidence="1">Endomembrane system</location>
    </subcellularLocation>
</comment>
<dbReference type="InterPro" id="IPR028565">
    <property type="entry name" value="MHD"/>
</dbReference>
<keyword evidence="7" id="KW-1185">Reference proteome</keyword>
<accession>A0A1Y2HLF4</accession>
<proteinExistence type="predicted"/>
<dbReference type="Pfam" id="PF00928">
    <property type="entry name" value="Adap_comp_sub"/>
    <property type="match status" value="1"/>
</dbReference>
<dbReference type="InterPro" id="IPR050431">
    <property type="entry name" value="Adaptor_comp_med_subunit"/>
</dbReference>
<reference evidence="6 7" key="1">
    <citation type="submission" date="2016-07" db="EMBL/GenBank/DDBJ databases">
        <title>Pervasive Adenine N6-methylation of Active Genes in Fungi.</title>
        <authorList>
            <consortium name="DOE Joint Genome Institute"/>
            <person name="Mondo S.J."/>
            <person name="Dannebaum R.O."/>
            <person name="Kuo R.C."/>
            <person name="Labutti K."/>
            <person name="Haridas S."/>
            <person name="Kuo A."/>
            <person name="Salamov A."/>
            <person name="Ahrendt S.R."/>
            <person name="Lipzen A."/>
            <person name="Sullivan W."/>
            <person name="Andreopoulos W.B."/>
            <person name="Clum A."/>
            <person name="Lindquist E."/>
            <person name="Daum C."/>
            <person name="Ramamoorthy G.K."/>
            <person name="Gryganskyi A."/>
            <person name="Culley D."/>
            <person name="Magnuson J.K."/>
            <person name="James T.Y."/>
            <person name="O'Malley M.A."/>
            <person name="Stajich J.E."/>
            <person name="Spatafora J.W."/>
            <person name="Visel A."/>
            <person name="Grigoriev I.V."/>
        </authorList>
    </citation>
    <scope>NUCLEOTIDE SEQUENCE [LARGE SCALE GENOMIC DNA]</scope>
    <source>
        <strain evidence="6 7">PL171</strain>
    </source>
</reference>
<feature type="compositionally biased region" description="Low complexity" evidence="4">
    <location>
        <begin position="213"/>
        <end position="230"/>
    </location>
</feature>
<dbReference type="SUPFAM" id="SSF64356">
    <property type="entry name" value="SNARE-like"/>
    <property type="match status" value="1"/>
</dbReference>
<evidence type="ECO:0000313" key="7">
    <source>
        <dbReference type="Proteomes" id="UP000193411"/>
    </source>
</evidence>
<gene>
    <name evidence="6" type="ORF">BCR44DRAFT_89209</name>
</gene>
<keyword evidence="2" id="KW-0813">Transport</keyword>
<evidence type="ECO:0000256" key="1">
    <source>
        <dbReference type="ARBA" id="ARBA00004308"/>
    </source>
</evidence>
<dbReference type="OrthoDB" id="870at2759"/>
<dbReference type="Proteomes" id="UP000193411">
    <property type="component" value="Unassembled WGS sequence"/>
</dbReference>
<feature type="domain" description="MHD" evidence="5">
    <location>
        <begin position="239"/>
        <end position="408"/>
    </location>
</feature>
<evidence type="ECO:0000259" key="5">
    <source>
        <dbReference type="Pfam" id="PF00928"/>
    </source>
</evidence>
<dbReference type="InterPro" id="IPR011012">
    <property type="entry name" value="Longin-like_dom_sf"/>
</dbReference>
<evidence type="ECO:0000256" key="2">
    <source>
        <dbReference type="ARBA" id="ARBA00022448"/>
    </source>
</evidence>
<dbReference type="EMBL" id="MCFL01000026">
    <property type="protein sequence ID" value="ORZ34804.1"/>
    <property type="molecule type" value="Genomic_DNA"/>
</dbReference>
<keyword evidence="3" id="KW-0472">Membrane</keyword>
<organism evidence="6 7">
    <name type="scientific">Catenaria anguillulae PL171</name>
    <dbReference type="NCBI Taxonomy" id="765915"/>
    <lineage>
        <taxon>Eukaryota</taxon>
        <taxon>Fungi</taxon>
        <taxon>Fungi incertae sedis</taxon>
        <taxon>Blastocladiomycota</taxon>
        <taxon>Blastocladiomycetes</taxon>
        <taxon>Blastocladiales</taxon>
        <taxon>Catenariaceae</taxon>
        <taxon>Catenaria</taxon>
    </lineage>
</organism>
<protein>
    <recommendedName>
        <fullName evidence="5">MHD domain-containing protein</fullName>
    </recommendedName>
</protein>
<dbReference type="GO" id="GO:0012505">
    <property type="term" value="C:endomembrane system"/>
    <property type="evidence" value="ECO:0007669"/>
    <property type="project" value="UniProtKB-SubCell"/>
</dbReference>
<evidence type="ECO:0000256" key="3">
    <source>
        <dbReference type="ARBA" id="ARBA00023136"/>
    </source>
</evidence>
<dbReference type="AlphaFoldDB" id="A0A1Y2HLF4"/>
<name>A0A1Y2HLF4_9FUNG</name>
<comment type="caution">
    <text evidence="6">The sequence shown here is derived from an EMBL/GenBank/DDBJ whole genome shotgun (WGS) entry which is preliminary data.</text>
</comment>
<evidence type="ECO:0000313" key="6">
    <source>
        <dbReference type="EMBL" id="ORZ34804.1"/>
    </source>
</evidence>
<dbReference type="Gene3D" id="2.60.40.1170">
    <property type="entry name" value="Mu homology domain, subdomain B"/>
    <property type="match status" value="1"/>
</dbReference>
<dbReference type="SUPFAM" id="SSF49447">
    <property type="entry name" value="Second domain of Mu2 adaptin subunit (ap50) of ap2 adaptor"/>
    <property type="match status" value="1"/>
</dbReference>
<dbReference type="STRING" id="765915.A0A1Y2HLF4"/>
<dbReference type="Gene3D" id="3.30.450.60">
    <property type="match status" value="1"/>
</dbReference>
<dbReference type="InterPro" id="IPR036168">
    <property type="entry name" value="AP2_Mu_C_sf"/>
</dbReference>
<dbReference type="PANTHER" id="PTHR10529">
    <property type="entry name" value="AP COMPLEX SUBUNIT MU"/>
    <property type="match status" value="1"/>
</dbReference>
<evidence type="ECO:0000256" key="4">
    <source>
        <dbReference type="SAM" id="MobiDB-lite"/>
    </source>
</evidence>
<feature type="region of interest" description="Disordered" evidence="4">
    <location>
        <begin position="213"/>
        <end position="232"/>
    </location>
</feature>